<feature type="transmembrane region" description="Helical" evidence="1">
    <location>
        <begin position="113"/>
        <end position="131"/>
    </location>
</feature>
<keyword evidence="1" id="KW-0812">Transmembrane</keyword>
<accession>A0A7T0C3E5</accession>
<reference evidence="3" key="1">
    <citation type="submission" date="2020-02" db="EMBL/GenBank/DDBJ databases">
        <title>Genomic and physiological characterization of two novel Nitrospinaceae genera.</title>
        <authorList>
            <person name="Mueller A.J."/>
            <person name="Jung M.-Y."/>
            <person name="Strachan C.R."/>
            <person name="Herbold C.W."/>
            <person name="Kirkegaard R.H."/>
            <person name="Daims H."/>
        </authorList>
    </citation>
    <scope>NUCLEOTIDE SEQUENCE [LARGE SCALE GENOMIC DNA]</scope>
</reference>
<dbReference type="AlphaFoldDB" id="A0A7T0C3E5"/>
<dbReference type="EMBL" id="CP048620">
    <property type="protein sequence ID" value="QPJ65788.1"/>
    <property type="molecule type" value="Genomic_DNA"/>
</dbReference>
<name>A0A7T0C3E5_9BACT</name>
<evidence type="ECO:0000313" key="2">
    <source>
        <dbReference type="EMBL" id="QPJ65788.1"/>
    </source>
</evidence>
<proteinExistence type="predicted"/>
<dbReference type="KEGG" id="nva:G3M78_10460"/>
<feature type="transmembrane region" description="Helical" evidence="1">
    <location>
        <begin position="79"/>
        <end position="101"/>
    </location>
</feature>
<sequence>MKENPEEEPTLLNGERETHLCLNCGFPNRNSDKVCMYCRASLVEDTGLISWARNTYLVLKWRWELKQKRQGLQSATRRSLLAVMGYSTAGILLAGGGFLLLRDALSENSFANGLISIVFLLYGVFVLKSLFTKK</sequence>
<keyword evidence="1" id="KW-0472">Membrane</keyword>
<evidence type="ECO:0000313" key="3">
    <source>
        <dbReference type="Proteomes" id="UP000594464"/>
    </source>
</evidence>
<dbReference type="Proteomes" id="UP000594464">
    <property type="component" value="Chromosome"/>
</dbReference>
<keyword evidence="1" id="KW-1133">Transmembrane helix</keyword>
<gene>
    <name evidence="2" type="ORF">G3M78_10460</name>
</gene>
<evidence type="ECO:0000256" key="1">
    <source>
        <dbReference type="SAM" id="Phobius"/>
    </source>
</evidence>
<protein>
    <submittedName>
        <fullName evidence="2">Uncharacterized protein</fullName>
    </submittedName>
</protein>
<organism evidence="2 3">
    <name type="scientific">Candidatus Nitrohelix vancouverensis</name>
    <dbReference type="NCBI Taxonomy" id="2705534"/>
    <lineage>
        <taxon>Bacteria</taxon>
        <taxon>Pseudomonadati</taxon>
        <taxon>Nitrospinota/Tectimicrobiota group</taxon>
        <taxon>Nitrospinota</taxon>
        <taxon>Nitrospinia</taxon>
        <taxon>Nitrospinales</taxon>
        <taxon>Nitrospinaceae</taxon>
        <taxon>Candidatus Nitrohelix</taxon>
    </lineage>
</organism>